<dbReference type="AlphaFoldDB" id="A0AA87Z5B0"/>
<proteinExistence type="predicted"/>
<keyword evidence="3" id="KW-1185">Reference proteome</keyword>
<dbReference type="EMBL" id="BTGU01002484">
    <property type="protein sequence ID" value="GMN19078.1"/>
    <property type="molecule type" value="Genomic_DNA"/>
</dbReference>
<evidence type="ECO:0000313" key="2">
    <source>
        <dbReference type="EMBL" id="GMN19078.1"/>
    </source>
</evidence>
<protein>
    <submittedName>
        <fullName evidence="2">Uncharacterized protein</fullName>
    </submittedName>
</protein>
<gene>
    <name evidence="1" type="ORF">TIFTF001_042813</name>
    <name evidence="2" type="ORF">TIFTF001_042815</name>
</gene>
<evidence type="ECO:0000313" key="3">
    <source>
        <dbReference type="Proteomes" id="UP001187192"/>
    </source>
</evidence>
<dbReference type="Proteomes" id="UP001187192">
    <property type="component" value="Unassembled WGS sequence"/>
</dbReference>
<name>A0AA87Z5B0_FICCA</name>
<organism evidence="2 3">
    <name type="scientific">Ficus carica</name>
    <name type="common">Common fig</name>
    <dbReference type="NCBI Taxonomy" id="3494"/>
    <lineage>
        <taxon>Eukaryota</taxon>
        <taxon>Viridiplantae</taxon>
        <taxon>Streptophyta</taxon>
        <taxon>Embryophyta</taxon>
        <taxon>Tracheophyta</taxon>
        <taxon>Spermatophyta</taxon>
        <taxon>Magnoliopsida</taxon>
        <taxon>eudicotyledons</taxon>
        <taxon>Gunneridae</taxon>
        <taxon>Pentapetalae</taxon>
        <taxon>rosids</taxon>
        <taxon>fabids</taxon>
        <taxon>Rosales</taxon>
        <taxon>Moraceae</taxon>
        <taxon>Ficeae</taxon>
        <taxon>Ficus</taxon>
    </lineage>
</organism>
<accession>A0AA87Z5B0</accession>
<sequence>MGPTSRRGAHYPNPTKCAIRLVWTASSNWNFEVHSGLNEFGPPVQLEPPFHPLYSKPKWVYCSSQPSLRFWSLGPLPWSRATHRRIASSPDSRANHYPIATKSSELGMELRCHDGVGEAGEARGWLWIRRPFLPHAIGASVSRQREGRERKKE</sequence>
<dbReference type="EMBL" id="BTGU01002483">
    <property type="protein sequence ID" value="GMN19072.1"/>
    <property type="molecule type" value="Genomic_DNA"/>
</dbReference>
<comment type="caution">
    <text evidence="2">The sequence shown here is derived from an EMBL/GenBank/DDBJ whole genome shotgun (WGS) entry which is preliminary data.</text>
</comment>
<reference evidence="2" key="1">
    <citation type="submission" date="2023-07" db="EMBL/GenBank/DDBJ databases">
        <title>draft genome sequence of fig (Ficus carica).</title>
        <authorList>
            <person name="Takahashi T."/>
            <person name="Nishimura K."/>
        </authorList>
    </citation>
    <scope>NUCLEOTIDE SEQUENCE</scope>
</reference>
<evidence type="ECO:0000313" key="1">
    <source>
        <dbReference type="EMBL" id="GMN19072.1"/>
    </source>
</evidence>